<dbReference type="EMBL" id="CP019948">
    <property type="protein sequence ID" value="ARN81803.1"/>
    <property type="molecule type" value="Genomic_DNA"/>
</dbReference>
<dbReference type="SUPFAM" id="SSF52540">
    <property type="entry name" value="P-loop containing nucleoside triphosphate hydrolases"/>
    <property type="match status" value="1"/>
</dbReference>
<dbReference type="KEGG" id="mbry:B1812_12750"/>
<dbReference type="CDD" id="cd00267">
    <property type="entry name" value="ABC_ATPase"/>
    <property type="match status" value="1"/>
</dbReference>
<dbReference type="OrthoDB" id="1068645at2"/>
<dbReference type="Proteomes" id="UP000193978">
    <property type="component" value="Chromosome"/>
</dbReference>
<accession>A0A1W6MW34</accession>
<dbReference type="Gene3D" id="3.40.50.300">
    <property type="entry name" value="P-loop containing nucleotide triphosphate hydrolases"/>
    <property type="match status" value="1"/>
</dbReference>
<dbReference type="InterPro" id="IPR027417">
    <property type="entry name" value="P-loop_NTPase"/>
</dbReference>
<protein>
    <submittedName>
        <fullName evidence="1">Uncharacterized protein</fullName>
    </submittedName>
</protein>
<keyword evidence="2" id="KW-1185">Reference proteome</keyword>
<evidence type="ECO:0000313" key="1">
    <source>
        <dbReference type="EMBL" id="ARN81803.1"/>
    </source>
</evidence>
<name>A0A1W6MW34_9HYPH</name>
<sequence length="610" mass="69194">MPPVKRIKKIEINQVKGISNTIFDVELIPNKPTILVAPNGFGKSSFAVAFHSLRPSKLEIEDEHAHNGNAGAMPEIVITSTMDDGSEETLTANSGMNEISAAFSVYVIRSALKPRARVHKIQGNSIATASINVPDIELIGKIPPKHPLVYSYTESKQTFGSNGKAIPNISDVLKDVKLMLKIAQVDFSKEDRTGTRSSIARFRNHVNSRSGTTAQIIAAVDTAEIELLRQIDHIREIADIVKEFDTGKFGNQVNALCAAIQICELHKEKKEEFKACIKHFSYLHDKEYYVTKLKPLKATWKNIAPVEADNRLVLRFPLANQISNGERDTLCLVAELLRARRQLKKDRCILVIDEVFDYLDDANLVACQYHLTQMIPQWKQEGRQLFPLILTHLDPSYFNNFTFKDQKVVYLSRYNKCPETYVKEMILRRHDASIETDISKFFLHFHPSDRDLSAKFHTLGLYFEISTANKFNAYVKTQLDRYISKRNYDPISVCCAVRNALERAVYQKLDTADKPAFLDIHKTRDKLDWALEKGIDLPEQFFLLAVIYNEAVHIKSHRDALTPLFSKLENLTIRHMIEEVMKFCAETESHFAPPPAIPLPTPSSATVVAV</sequence>
<evidence type="ECO:0000313" key="2">
    <source>
        <dbReference type="Proteomes" id="UP000193978"/>
    </source>
</evidence>
<reference evidence="1 2" key="1">
    <citation type="submission" date="2017-02" db="EMBL/GenBank/DDBJ databases">
        <authorList>
            <person name="Peterson S.W."/>
        </authorList>
    </citation>
    <scope>NUCLEOTIDE SEQUENCE [LARGE SCALE GENOMIC DNA]</scope>
    <source>
        <strain evidence="1 2">S285</strain>
    </source>
</reference>
<organism evidence="1 2">
    <name type="scientific">Methylocystis bryophila</name>
    <dbReference type="NCBI Taxonomy" id="655015"/>
    <lineage>
        <taxon>Bacteria</taxon>
        <taxon>Pseudomonadati</taxon>
        <taxon>Pseudomonadota</taxon>
        <taxon>Alphaproteobacteria</taxon>
        <taxon>Hyphomicrobiales</taxon>
        <taxon>Methylocystaceae</taxon>
        <taxon>Methylocystis</taxon>
    </lineage>
</organism>
<dbReference type="RefSeq" id="WP_085771922.1">
    <property type="nucleotide sequence ID" value="NZ_AP027149.1"/>
</dbReference>
<dbReference type="AlphaFoldDB" id="A0A1W6MW34"/>
<proteinExistence type="predicted"/>
<gene>
    <name evidence="1" type="ORF">B1812_12750</name>
</gene>
<dbReference type="STRING" id="655015.B1812_12750"/>